<dbReference type="Proteomes" id="UP000307074">
    <property type="component" value="Chromosome"/>
</dbReference>
<dbReference type="GO" id="GO:0005737">
    <property type="term" value="C:cytoplasm"/>
    <property type="evidence" value="ECO:0007669"/>
    <property type="project" value="TreeGrafter"/>
</dbReference>
<gene>
    <name evidence="5" type="ORF">DIS17_03405</name>
    <name evidence="4" type="ORF">UCCLBBS449_1983</name>
</gene>
<dbReference type="EMBL" id="QFDK01000003">
    <property type="protein sequence ID" value="TOZ05003.1"/>
    <property type="molecule type" value="Genomic_DNA"/>
</dbReference>
<accession>A0A0D0FHR8</accession>
<keyword evidence="2" id="KW-0012">Acyltransferase</keyword>
<keyword evidence="1 4" id="KW-0808">Transferase</keyword>
<protein>
    <submittedName>
        <fullName evidence="4 5">Acetyltransferase</fullName>
    </submittedName>
</protein>
<evidence type="ECO:0000313" key="5">
    <source>
        <dbReference type="EMBL" id="TOZ05003.1"/>
    </source>
</evidence>
<dbReference type="Gene3D" id="3.40.630.30">
    <property type="match status" value="1"/>
</dbReference>
<evidence type="ECO:0000256" key="2">
    <source>
        <dbReference type="ARBA" id="ARBA00023315"/>
    </source>
</evidence>
<dbReference type="GO" id="GO:0008080">
    <property type="term" value="F:N-acetyltransferase activity"/>
    <property type="evidence" value="ECO:0007669"/>
    <property type="project" value="InterPro"/>
</dbReference>
<dbReference type="EMBL" id="CP031198">
    <property type="protein sequence ID" value="QCZ53905.1"/>
    <property type="molecule type" value="Genomic_DNA"/>
</dbReference>
<dbReference type="AlphaFoldDB" id="A0A0D0FHR8"/>
<dbReference type="RefSeq" id="WP_042521007.1">
    <property type="nucleotide sequence ID" value="NZ_CP019750.1"/>
</dbReference>
<evidence type="ECO:0000259" key="3">
    <source>
        <dbReference type="PROSITE" id="PS51186"/>
    </source>
</evidence>
<feature type="domain" description="N-acetyltransferase" evidence="3">
    <location>
        <begin position="2"/>
        <end position="139"/>
    </location>
</feature>
<proteinExistence type="predicted"/>
<dbReference type="Proteomes" id="UP000785759">
    <property type="component" value="Unassembled WGS sequence"/>
</dbReference>
<dbReference type="PANTHER" id="PTHR43626">
    <property type="entry name" value="ACYL-COA N-ACYLTRANSFERASE"/>
    <property type="match status" value="1"/>
</dbReference>
<reference evidence="5" key="1">
    <citation type="submission" date="2018-05" db="EMBL/GenBank/DDBJ databases">
        <title>Genome Comparison of Lactic Acid Bacteria Isolated from non-Wheat Sourdough.</title>
        <authorList>
            <person name="Rice T."/>
            <person name="Axel C."/>
            <person name="Lynch K.M."/>
            <person name="Benz C."/>
            <person name="Arendt E.K."/>
            <person name="Coffey A."/>
        </authorList>
    </citation>
    <scope>NUCLEOTIDE SEQUENCE</scope>
    <source>
        <strain evidence="5">TR055</strain>
    </source>
</reference>
<dbReference type="InterPro" id="IPR016181">
    <property type="entry name" value="Acyl_CoA_acyltransferase"/>
</dbReference>
<dbReference type="InterPro" id="IPR000182">
    <property type="entry name" value="GNAT_dom"/>
</dbReference>
<dbReference type="PANTHER" id="PTHR43626:SF4">
    <property type="entry name" value="GCN5-RELATED N-ACETYLTRANSFERASE 2, CHLOROPLASTIC"/>
    <property type="match status" value="1"/>
</dbReference>
<organism evidence="5 7">
    <name type="scientific">Levilactobacillus brevis</name>
    <name type="common">Lactobacillus brevis</name>
    <dbReference type="NCBI Taxonomy" id="1580"/>
    <lineage>
        <taxon>Bacteria</taxon>
        <taxon>Bacillati</taxon>
        <taxon>Bacillota</taxon>
        <taxon>Bacilli</taxon>
        <taxon>Lactobacillales</taxon>
        <taxon>Lactobacillaceae</taxon>
        <taxon>Levilactobacillus</taxon>
    </lineage>
</organism>
<dbReference type="InterPro" id="IPR045039">
    <property type="entry name" value="NSI-like"/>
</dbReference>
<evidence type="ECO:0000313" key="4">
    <source>
        <dbReference type="EMBL" id="QCZ53905.1"/>
    </source>
</evidence>
<evidence type="ECO:0000313" key="6">
    <source>
        <dbReference type="Proteomes" id="UP000307074"/>
    </source>
</evidence>
<dbReference type="CDD" id="cd04301">
    <property type="entry name" value="NAT_SF"/>
    <property type="match status" value="1"/>
</dbReference>
<sequence>MIKYTQSRPTEVTNDDLLALYRSVGWSAYLQHPANTLAAFDHSTVLWATEQGHLIGLIRGITDNHTILYIQDILVMPAKQRQQVGTTLVHRFLNQHAAIGQTVLITDPEPRTQAFYASLGFREVLPQDYGRAFVLDRRY</sequence>
<dbReference type="SUPFAM" id="SSF55729">
    <property type="entry name" value="Acyl-CoA N-acyltransferases (Nat)"/>
    <property type="match status" value="1"/>
</dbReference>
<evidence type="ECO:0000256" key="1">
    <source>
        <dbReference type="ARBA" id="ARBA00022679"/>
    </source>
</evidence>
<dbReference type="Pfam" id="PF00583">
    <property type="entry name" value="Acetyltransf_1"/>
    <property type="match status" value="1"/>
</dbReference>
<name>A0A0D0FHR8_LEVBR</name>
<reference evidence="4 6" key="2">
    <citation type="submission" date="2018-07" db="EMBL/GenBank/DDBJ databases">
        <authorList>
            <person name="Feyereisen M."/>
        </authorList>
    </citation>
    <scope>NUCLEOTIDE SEQUENCE [LARGE SCALE GENOMIC DNA]</scope>
    <source>
        <strain evidence="4 6">UCCLBBS449</strain>
    </source>
</reference>
<evidence type="ECO:0000313" key="7">
    <source>
        <dbReference type="Proteomes" id="UP000785759"/>
    </source>
</evidence>
<dbReference type="PROSITE" id="PS51186">
    <property type="entry name" value="GNAT"/>
    <property type="match status" value="1"/>
</dbReference>